<proteinExistence type="predicted"/>
<sequence>MNRFGRPYISQEGAPTKIPSGRCLTHVRNTDNGAKNL</sequence>
<dbReference type="AlphaFoldDB" id="A0A517ZJK9"/>
<dbReference type="EMBL" id="CP036276">
    <property type="protein sequence ID" value="QDU42659.1"/>
    <property type="molecule type" value="Genomic_DNA"/>
</dbReference>
<gene>
    <name evidence="2" type="ORF">Mal52_11260</name>
</gene>
<protein>
    <submittedName>
        <fullName evidence="2">Uncharacterized protein</fullName>
    </submittedName>
</protein>
<evidence type="ECO:0000313" key="3">
    <source>
        <dbReference type="Proteomes" id="UP000319383"/>
    </source>
</evidence>
<accession>A0A517ZJK9</accession>
<organism evidence="2 3">
    <name type="scientific">Symmachiella dynata</name>
    <dbReference type="NCBI Taxonomy" id="2527995"/>
    <lineage>
        <taxon>Bacteria</taxon>
        <taxon>Pseudomonadati</taxon>
        <taxon>Planctomycetota</taxon>
        <taxon>Planctomycetia</taxon>
        <taxon>Planctomycetales</taxon>
        <taxon>Planctomycetaceae</taxon>
        <taxon>Symmachiella</taxon>
    </lineage>
</organism>
<feature type="region of interest" description="Disordered" evidence="1">
    <location>
        <begin position="1"/>
        <end position="37"/>
    </location>
</feature>
<evidence type="ECO:0000256" key="1">
    <source>
        <dbReference type="SAM" id="MobiDB-lite"/>
    </source>
</evidence>
<evidence type="ECO:0000313" key="2">
    <source>
        <dbReference type="EMBL" id="QDU42659.1"/>
    </source>
</evidence>
<reference evidence="2 3" key="1">
    <citation type="submission" date="2019-02" db="EMBL/GenBank/DDBJ databases">
        <title>Deep-cultivation of Planctomycetes and their phenomic and genomic characterization uncovers novel biology.</title>
        <authorList>
            <person name="Wiegand S."/>
            <person name="Jogler M."/>
            <person name="Boedeker C."/>
            <person name="Pinto D."/>
            <person name="Vollmers J."/>
            <person name="Rivas-Marin E."/>
            <person name="Kohn T."/>
            <person name="Peeters S.H."/>
            <person name="Heuer A."/>
            <person name="Rast P."/>
            <person name="Oberbeckmann S."/>
            <person name="Bunk B."/>
            <person name="Jeske O."/>
            <person name="Meyerdierks A."/>
            <person name="Storesund J.E."/>
            <person name="Kallscheuer N."/>
            <person name="Luecker S."/>
            <person name="Lage O.M."/>
            <person name="Pohl T."/>
            <person name="Merkel B.J."/>
            <person name="Hornburger P."/>
            <person name="Mueller R.-W."/>
            <person name="Bruemmer F."/>
            <person name="Labrenz M."/>
            <person name="Spormann A.M."/>
            <person name="Op den Camp H."/>
            <person name="Overmann J."/>
            <person name="Amann R."/>
            <person name="Jetten M.S.M."/>
            <person name="Mascher T."/>
            <person name="Medema M.H."/>
            <person name="Devos D.P."/>
            <person name="Kaster A.-K."/>
            <person name="Ovreas L."/>
            <person name="Rohde M."/>
            <person name="Galperin M.Y."/>
            <person name="Jogler C."/>
        </authorList>
    </citation>
    <scope>NUCLEOTIDE SEQUENCE [LARGE SCALE GENOMIC DNA]</scope>
    <source>
        <strain evidence="2 3">Mal52</strain>
    </source>
</reference>
<keyword evidence="3" id="KW-1185">Reference proteome</keyword>
<dbReference type="KEGG" id="sdyn:Mal52_11260"/>
<dbReference type="Proteomes" id="UP000319383">
    <property type="component" value="Chromosome"/>
</dbReference>
<name>A0A517ZJK9_9PLAN</name>